<feature type="transmembrane region" description="Helical" evidence="13">
    <location>
        <begin position="49"/>
        <end position="70"/>
    </location>
</feature>
<evidence type="ECO:0000256" key="2">
    <source>
        <dbReference type="ARBA" id="ARBA00004651"/>
    </source>
</evidence>
<dbReference type="GO" id="GO:0009055">
    <property type="term" value="F:electron transfer activity"/>
    <property type="evidence" value="ECO:0007669"/>
    <property type="project" value="InterPro"/>
</dbReference>
<evidence type="ECO:0000256" key="13">
    <source>
        <dbReference type="SAM" id="Phobius"/>
    </source>
</evidence>
<evidence type="ECO:0000256" key="3">
    <source>
        <dbReference type="ARBA" id="ARBA00022448"/>
    </source>
</evidence>
<feature type="transmembrane region" description="Helical" evidence="13">
    <location>
        <begin position="91"/>
        <end position="109"/>
    </location>
</feature>
<keyword evidence="11 13" id="KW-0472">Membrane</keyword>
<proteinExistence type="inferred from homology"/>
<comment type="similarity">
    <text evidence="12">Belongs to the cytochrome b561 family.</text>
</comment>
<dbReference type="SUPFAM" id="SSF81342">
    <property type="entry name" value="Transmembrane di-heme cytochromes"/>
    <property type="match status" value="1"/>
</dbReference>
<sequence>MITDSYQRYGALSRFFHWTMALLILHQFFRFTERIGNGEHWLARLSGTWHVSLGLLILVLAILRLLWALNQFEYRPRYPRTTQTAVRIGHGLLYLCMLLMPFTGIMYMLSKGHGLYFFDVELIAKSKQGVSALSGIGNLHTPIAWCFLGLVTGHVLLALYHQFIMKDGTLKRMA</sequence>
<dbReference type="InterPro" id="IPR052168">
    <property type="entry name" value="Cytochrome_b561_oxidase"/>
</dbReference>
<keyword evidence="8" id="KW-0249">Electron transport</keyword>
<feature type="transmembrane region" description="Helical" evidence="13">
    <location>
        <begin position="142"/>
        <end position="163"/>
    </location>
</feature>
<dbReference type="PANTHER" id="PTHR30529:SF3">
    <property type="entry name" value="CYTOCHROME B561 HOMOLOG 1"/>
    <property type="match status" value="1"/>
</dbReference>
<keyword evidence="3" id="KW-0813">Transport</keyword>
<comment type="caution">
    <text evidence="15">The sequence shown here is derived from an EMBL/GenBank/DDBJ whole genome shotgun (WGS) entry which is preliminary data.</text>
</comment>
<comment type="cofactor">
    <cofactor evidence="1">
        <name>heme b</name>
        <dbReference type="ChEBI" id="CHEBI:60344"/>
    </cofactor>
</comment>
<feature type="domain" description="Cytochrome b561 bacterial/Ni-hydrogenase" evidence="14">
    <location>
        <begin position="8"/>
        <end position="173"/>
    </location>
</feature>
<evidence type="ECO:0000256" key="8">
    <source>
        <dbReference type="ARBA" id="ARBA00022982"/>
    </source>
</evidence>
<dbReference type="EMBL" id="JACHXI010000001">
    <property type="protein sequence ID" value="MBB3102115.1"/>
    <property type="molecule type" value="Genomic_DNA"/>
</dbReference>
<reference evidence="15 16" key="1">
    <citation type="submission" date="2020-08" db="EMBL/GenBank/DDBJ databases">
        <title>Genomic Encyclopedia of Type Strains, Phase III (KMG-III): the genomes of soil and plant-associated and newly described type strains.</title>
        <authorList>
            <person name="Whitman W."/>
        </authorList>
    </citation>
    <scope>NUCLEOTIDE SEQUENCE [LARGE SCALE GENOMIC DNA]</scope>
    <source>
        <strain evidence="15 16">CECT 4462</strain>
    </source>
</reference>
<feature type="transmembrane region" description="Helical" evidence="13">
    <location>
        <begin position="12"/>
        <end position="29"/>
    </location>
</feature>
<evidence type="ECO:0000256" key="1">
    <source>
        <dbReference type="ARBA" id="ARBA00001970"/>
    </source>
</evidence>
<keyword evidence="4" id="KW-1003">Cell membrane</keyword>
<evidence type="ECO:0000259" key="14">
    <source>
        <dbReference type="Pfam" id="PF01292"/>
    </source>
</evidence>
<dbReference type="Proteomes" id="UP000549250">
    <property type="component" value="Unassembled WGS sequence"/>
</dbReference>
<keyword evidence="16" id="KW-1185">Reference proteome</keyword>
<keyword evidence="6 13" id="KW-0812">Transmembrane</keyword>
<evidence type="ECO:0000256" key="4">
    <source>
        <dbReference type="ARBA" id="ARBA00022475"/>
    </source>
</evidence>
<evidence type="ECO:0000313" key="16">
    <source>
        <dbReference type="Proteomes" id="UP000549250"/>
    </source>
</evidence>
<keyword evidence="7" id="KW-0479">Metal-binding</keyword>
<dbReference type="GO" id="GO:0005886">
    <property type="term" value="C:plasma membrane"/>
    <property type="evidence" value="ECO:0007669"/>
    <property type="project" value="UniProtKB-SubCell"/>
</dbReference>
<dbReference type="Pfam" id="PF01292">
    <property type="entry name" value="Ni_hydr_CYTB"/>
    <property type="match status" value="1"/>
</dbReference>
<evidence type="ECO:0000256" key="9">
    <source>
        <dbReference type="ARBA" id="ARBA00022989"/>
    </source>
</evidence>
<evidence type="ECO:0000256" key="11">
    <source>
        <dbReference type="ARBA" id="ARBA00023136"/>
    </source>
</evidence>
<dbReference type="GO" id="GO:0046872">
    <property type="term" value="F:metal ion binding"/>
    <property type="evidence" value="ECO:0007669"/>
    <property type="project" value="UniProtKB-KW"/>
</dbReference>
<dbReference type="PANTHER" id="PTHR30529">
    <property type="entry name" value="CYTOCHROME B561"/>
    <property type="match status" value="1"/>
</dbReference>
<dbReference type="GO" id="GO:0020037">
    <property type="term" value="F:heme binding"/>
    <property type="evidence" value="ECO:0007669"/>
    <property type="project" value="TreeGrafter"/>
</dbReference>
<dbReference type="InterPro" id="IPR016174">
    <property type="entry name" value="Di-haem_cyt_TM"/>
</dbReference>
<name>A0A839T2D5_AZOMA</name>
<evidence type="ECO:0000256" key="5">
    <source>
        <dbReference type="ARBA" id="ARBA00022617"/>
    </source>
</evidence>
<comment type="subcellular location">
    <subcellularLocation>
        <location evidence="2">Cell membrane</location>
        <topology evidence="2">Multi-pass membrane protein</topology>
    </subcellularLocation>
</comment>
<gene>
    <name evidence="15" type="ORF">FHR87_000475</name>
</gene>
<dbReference type="InterPro" id="IPR011577">
    <property type="entry name" value="Cyt_b561_bac/Ni-Hgenase"/>
</dbReference>
<keyword evidence="10" id="KW-0408">Iron</keyword>
<evidence type="ECO:0000256" key="12">
    <source>
        <dbReference type="ARBA" id="ARBA00037975"/>
    </source>
</evidence>
<keyword evidence="9 13" id="KW-1133">Transmembrane helix</keyword>
<dbReference type="RefSeq" id="WP_183165070.1">
    <property type="nucleotide sequence ID" value="NZ_JACHXI010000001.1"/>
</dbReference>
<evidence type="ECO:0000256" key="6">
    <source>
        <dbReference type="ARBA" id="ARBA00022692"/>
    </source>
</evidence>
<evidence type="ECO:0000256" key="10">
    <source>
        <dbReference type="ARBA" id="ARBA00023004"/>
    </source>
</evidence>
<evidence type="ECO:0000313" key="15">
    <source>
        <dbReference type="EMBL" id="MBB3102115.1"/>
    </source>
</evidence>
<dbReference type="AlphaFoldDB" id="A0A839T2D5"/>
<keyword evidence="5" id="KW-0349">Heme</keyword>
<organism evidence="15 16">
    <name type="scientific">Azomonas macrocytogenes</name>
    <name type="common">Azotobacter macrocytogenes</name>
    <dbReference type="NCBI Taxonomy" id="69962"/>
    <lineage>
        <taxon>Bacteria</taxon>
        <taxon>Pseudomonadati</taxon>
        <taxon>Pseudomonadota</taxon>
        <taxon>Gammaproteobacteria</taxon>
        <taxon>Pseudomonadales</taxon>
        <taxon>Pseudomonadaceae</taxon>
        <taxon>Azomonas</taxon>
    </lineage>
</organism>
<dbReference type="GO" id="GO:0022904">
    <property type="term" value="P:respiratory electron transport chain"/>
    <property type="evidence" value="ECO:0007669"/>
    <property type="project" value="InterPro"/>
</dbReference>
<evidence type="ECO:0000256" key="7">
    <source>
        <dbReference type="ARBA" id="ARBA00022723"/>
    </source>
</evidence>
<accession>A0A839T2D5</accession>
<protein>
    <submittedName>
        <fullName evidence="15">Cytochrome b561</fullName>
    </submittedName>
</protein>
<dbReference type="Gene3D" id="1.20.950.20">
    <property type="entry name" value="Transmembrane di-heme cytochromes, Chain C"/>
    <property type="match status" value="1"/>
</dbReference>